<keyword evidence="3" id="KW-1185">Reference proteome</keyword>
<organism evidence="2 3">
    <name type="scientific">Hymenoscyphus albidus</name>
    <dbReference type="NCBI Taxonomy" id="595503"/>
    <lineage>
        <taxon>Eukaryota</taxon>
        <taxon>Fungi</taxon>
        <taxon>Dikarya</taxon>
        <taxon>Ascomycota</taxon>
        <taxon>Pezizomycotina</taxon>
        <taxon>Leotiomycetes</taxon>
        <taxon>Helotiales</taxon>
        <taxon>Helotiaceae</taxon>
        <taxon>Hymenoscyphus</taxon>
    </lineage>
</organism>
<evidence type="ECO:0000313" key="2">
    <source>
        <dbReference type="EMBL" id="CAG8973160.1"/>
    </source>
</evidence>
<feature type="region of interest" description="Disordered" evidence="1">
    <location>
        <begin position="27"/>
        <end position="51"/>
    </location>
</feature>
<dbReference type="AlphaFoldDB" id="A0A9N9LD76"/>
<dbReference type="EMBL" id="CAJVRM010000065">
    <property type="protein sequence ID" value="CAG8973160.1"/>
    <property type="molecule type" value="Genomic_DNA"/>
</dbReference>
<dbReference type="PANTHER" id="PTHR42037">
    <property type="match status" value="1"/>
</dbReference>
<proteinExistence type="predicted"/>
<gene>
    <name evidence="2" type="ORF">HYALB_00008752</name>
</gene>
<evidence type="ECO:0000313" key="3">
    <source>
        <dbReference type="Proteomes" id="UP000701801"/>
    </source>
</evidence>
<dbReference type="PANTHER" id="PTHR42037:SF1">
    <property type="match status" value="1"/>
</dbReference>
<protein>
    <submittedName>
        <fullName evidence="2">Uncharacterized protein</fullName>
    </submittedName>
</protein>
<evidence type="ECO:0000256" key="1">
    <source>
        <dbReference type="SAM" id="MobiDB-lite"/>
    </source>
</evidence>
<dbReference type="Proteomes" id="UP000701801">
    <property type="component" value="Unassembled WGS sequence"/>
</dbReference>
<comment type="caution">
    <text evidence="2">The sequence shown here is derived from an EMBL/GenBank/DDBJ whole genome shotgun (WGS) entry which is preliminary data.</text>
</comment>
<name>A0A9N9LD76_9HELO</name>
<dbReference type="OrthoDB" id="3251507at2759"/>
<reference evidence="2" key="1">
    <citation type="submission" date="2021-07" db="EMBL/GenBank/DDBJ databases">
        <authorList>
            <person name="Durling M."/>
        </authorList>
    </citation>
    <scope>NUCLEOTIDE SEQUENCE</scope>
</reference>
<sequence>MKASYNLYPERQKRTWGWTNCDFVKTSKGKGKKAQQPVVKEKPESRNKVARITPRSPHDKLLHRLYEPLILLEVLDKYGGLPVSEFPSEVDATSNLELRRPFLNQLAYVCDFKKGGDTVTAEENTRVLQQKVAAVFETVLIGSKSFQ</sequence>
<accession>A0A9N9LD76</accession>